<dbReference type="AlphaFoldDB" id="A0AAW2GMD4"/>
<proteinExistence type="predicted"/>
<accession>A0AAW2GMD4</accession>
<sequence>MPIYLTYGYPTAKHSVYSPFSYKSVVSVLLGSLTGAPRDRLEFPQFLSHVSVVTVSYFTTQIILYSSV</sequence>
<evidence type="ECO:0000313" key="2">
    <source>
        <dbReference type="Proteomes" id="UP001430953"/>
    </source>
</evidence>
<protein>
    <submittedName>
        <fullName evidence="1">Uncharacterized protein</fullName>
    </submittedName>
</protein>
<dbReference type="EMBL" id="JADYXP020000003">
    <property type="protein sequence ID" value="KAL0128254.1"/>
    <property type="molecule type" value="Genomic_DNA"/>
</dbReference>
<dbReference type="Proteomes" id="UP001430953">
    <property type="component" value="Unassembled WGS sequence"/>
</dbReference>
<organism evidence="1 2">
    <name type="scientific">Cardiocondyla obscurior</name>
    <dbReference type="NCBI Taxonomy" id="286306"/>
    <lineage>
        <taxon>Eukaryota</taxon>
        <taxon>Metazoa</taxon>
        <taxon>Ecdysozoa</taxon>
        <taxon>Arthropoda</taxon>
        <taxon>Hexapoda</taxon>
        <taxon>Insecta</taxon>
        <taxon>Pterygota</taxon>
        <taxon>Neoptera</taxon>
        <taxon>Endopterygota</taxon>
        <taxon>Hymenoptera</taxon>
        <taxon>Apocrita</taxon>
        <taxon>Aculeata</taxon>
        <taxon>Formicoidea</taxon>
        <taxon>Formicidae</taxon>
        <taxon>Myrmicinae</taxon>
        <taxon>Cardiocondyla</taxon>
    </lineage>
</organism>
<evidence type="ECO:0000313" key="1">
    <source>
        <dbReference type="EMBL" id="KAL0128254.1"/>
    </source>
</evidence>
<comment type="caution">
    <text evidence="1">The sequence shown here is derived from an EMBL/GenBank/DDBJ whole genome shotgun (WGS) entry which is preliminary data.</text>
</comment>
<reference evidence="1 2" key="1">
    <citation type="submission" date="2023-03" db="EMBL/GenBank/DDBJ databases">
        <title>High recombination rates correlate with genetic variation in Cardiocondyla obscurior ants.</title>
        <authorList>
            <person name="Errbii M."/>
        </authorList>
    </citation>
    <scope>NUCLEOTIDE SEQUENCE [LARGE SCALE GENOMIC DNA]</scope>
    <source>
        <strain evidence="1">Alpha-2009</strain>
        <tissue evidence="1">Whole body</tissue>
    </source>
</reference>
<keyword evidence="2" id="KW-1185">Reference proteome</keyword>
<gene>
    <name evidence="1" type="ORF">PUN28_003486</name>
</gene>
<name>A0AAW2GMD4_9HYME</name>